<feature type="transmembrane region" description="Helical" evidence="1">
    <location>
        <begin position="56"/>
        <end position="76"/>
    </location>
</feature>
<keyword evidence="1" id="KW-1133">Transmembrane helix</keyword>
<accession>A0A194XVR9</accession>
<evidence type="ECO:0000256" key="1">
    <source>
        <dbReference type="SAM" id="Phobius"/>
    </source>
</evidence>
<name>A0A194XVR9_MOLSC</name>
<proteinExistence type="predicted"/>
<reference evidence="2 3" key="1">
    <citation type="submission" date="2015-10" db="EMBL/GenBank/DDBJ databases">
        <title>Full genome of DAOMC 229536 Phialocephala scopiformis, a fungal endophyte of spruce producing the potent anti-insectan compound rugulosin.</title>
        <authorList>
            <consortium name="DOE Joint Genome Institute"/>
            <person name="Walker A.K."/>
            <person name="Frasz S.L."/>
            <person name="Seifert K.A."/>
            <person name="Miller J.D."/>
            <person name="Mondo S.J."/>
            <person name="Labutti K."/>
            <person name="Lipzen A."/>
            <person name="Dockter R."/>
            <person name="Kennedy M."/>
            <person name="Grigoriev I.V."/>
            <person name="Spatafora J.W."/>
        </authorList>
    </citation>
    <scope>NUCLEOTIDE SEQUENCE [LARGE SCALE GENOMIC DNA]</scope>
    <source>
        <strain evidence="2 3">CBS 120377</strain>
    </source>
</reference>
<dbReference type="InParanoid" id="A0A194XVR9"/>
<dbReference type="Proteomes" id="UP000070700">
    <property type="component" value="Unassembled WGS sequence"/>
</dbReference>
<evidence type="ECO:0000313" key="2">
    <source>
        <dbReference type="EMBL" id="KUJ24318.1"/>
    </source>
</evidence>
<dbReference type="EMBL" id="KQ947404">
    <property type="protein sequence ID" value="KUJ24318.1"/>
    <property type="molecule type" value="Genomic_DNA"/>
</dbReference>
<organism evidence="2 3">
    <name type="scientific">Mollisia scopiformis</name>
    <name type="common">Conifer needle endophyte fungus</name>
    <name type="synonym">Phialocephala scopiformis</name>
    <dbReference type="NCBI Taxonomy" id="149040"/>
    <lineage>
        <taxon>Eukaryota</taxon>
        <taxon>Fungi</taxon>
        <taxon>Dikarya</taxon>
        <taxon>Ascomycota</taxon>
        <taxon>Pezizomycotina</taxon>
        <taxon>Leotiomycetes</taxon>
        <taxon>Helotiales</taxon>
        <taxon>Mollisiaceae</taxon>
        <taxon>Mollisia</taxon>
    </lineage>
</organism>
<gene>
    <name evidence="2" type="ORF">LY89DRAFT_727350</name>
</gene>
<dbReference type="PANTHER" id="PTHR35041">
    <property type="entry name" value="MEDIATOR OF RNA POLYMERASE II TRANSCRIPTION SUBUNIT 1"/>
    <property type="match status" value="1"/>
</dbReference>
<dbReference type="AlphaFoldDB" id="A0A194XVR9"/>
<dbReference type="OrthoDB" id="5322539at2759"/>
<keyword evidence="1" id="KW-0472">Membrane</keyword>
<dbReference type="PANTHER" id="PTHR35041:SF6">
    <property type="entry name" value="FORMYLMETHIONINE DEFORMYLASE-LIKE PROTEIN-RELATED"/>
    <property type="match status" value="1"/>
</dbReference>
<dbReference type="KEGG" id="psco:LY89DRAFT_727350"/>
<dbReference type="RefSeq" id="XP_018078673.1">
    <property type="nucleotide sequence ID" value="XM_018219143.1"/>
</dbReference>
<feature type="transmembrane region" description="Helical" evidence="1">
    <location>
        <begin position="574"/>
        <end position="596"/>
    </location>
</feature>
<feature type="transmembrane region" description="Helical" evidence="1">
    <location>
        <begin position="99"/>
        <end position="124"/>
    </location>
</feature>
<keyword evidence="1" id="KW-0812">Transmembrane</keyword>
<feature type="transmembrane region" description="Helical" evidence="1">
    <location>
        <begin position="145"/>
        <end position="168"/>
    </location>
</feature>
<dbReference type="GeneID" id="28828869"/>
<evidence type="ECO:0000313" key="3">
    <source>
        <dbReference type="Proteomes" id="UP000070700"/>
    </source>
</evidence>
<keyword evidence="3" id="KW-1185">Reference proteome</keyword>
<protein>
    <submittedName>
        <fullName evidence="2">Uncharacterized protein</fullName>
    </submittedName>
</protein>
<sequence length="684" mass="73783">MLKIRAKGLSSNPVMHHNSQSSLSFINAGTSGPPRKESALITSTWGIGWQTPTAMIACYALALVLAVVHLILFRYIDGKEADGPNRIAPQAYISTASNILANAFGFSLRASLAIAFVQRLWLLLRAQTMKVSTIEALFSIRSNPLMLFKPAAIAATPLLCILALVMWITQFVTGFPPGAITVVSVQKSTFGTVNIPSFNASYMGNGSGVDAEAFSLTTLTPVQGLTPDQSGFQASGFSENKNTNLINLLARQILVAGESFSMPSPCGVNCSYTMSFEGPYMNCNSSSDVLYYDDATGIFNIYTGQWFSPLAVNPNPTRFYNGTYTQAFFNATTINPIQVNGSLLDGNGNSSALVQQGSIVCAPGRANFTVTNNYENNVWSRNVSSEPIDTLINLAVPTHDHVVIVPGFGAASGTGPGTTPANWSLYALDYYRDTNIMTIHGSLSSWLNGSFQGFFADGENFPVIGPSVIGDPYGSYLPLWNEQIVTTTEGQAVSIAAQNGTVIESTRFNTAFGHFSLSESSHPSFNITQDLINEYLFNMTTSMMLAYSLWDTTANATKLTRVNVYSFSQPLSLVLPYFITLFVTMPFVVMGCLALFKNGVSAMDGSFMQIIATSTGSATLDRAAAGGCLGGDESMPQELKDLEIKFGEFIGRDEPGRIKRAGFGLESEVKELERGDKYGIARWI</sequence>